<feature type="domain" description="ABC transmembrane type-1" evidence="8">
    <location>
        <begin position="75"/>
        <end position="265"/>
    </location>
</feature>
<dbReference type="PROSITE" id="PS50928">
    <property type="entry name" value="ABC_TM1"/>
    <property type="match status" value="1"/>
</dbReference>
<evidence type="ECO:0000259" key="8">
    <source>
        <dbReference type="PROSITE" id="PS50928"/>
    </source>
</evidence>
<evidence type="ECO:0000256" key="1">
    <source>
        <dbReference type="ARBA" id="ARBA00004651"/>
    </source>
</evidence>
<evidence type="ECO:0000313" key="9">
    <source>
        <dbReference type="EMBL" id="AJY77315.1"/>
    </source>
</evidence>
<dbReference type="Pfam" id="PF00528">
    <property type="entry name" value="BPD_transp_1"/>
    <property type="match status" value="1"/>
</dbReference>
<evidence type="ECO:0000256" key="6">
    <source>
        <dbReference type="ARBA" id="ARBA00023136"/>
    </source>
</evidence>
<feature type="transmembrane region" description="Helical" evidence="7">
    <location>
        <begin position="71"/>
        <end position="98"/>
    </location>
</feature>
<keyword evidence="10" id="KW-1185">Reference proteome</keyword>
<dbReference type="PATRIC" id="fig|1126833.4.peg.5625"/>
<reference evidence="10" key="2">
    <citation type="submission" date="2015-03" db="EMBL/GenBank/DDBJ databases">
        <title>Genome sequence of Paenibacillus beijingensis strain DSM 24997T.</title>
        <authorList>
            <person name="Kwak Y."/>
            <person name="Shin J.-H."/>
        </authorList>
    </citation>
    <scope>NUCLEOTIDE SEQUENCE [LARGE SCALE GENOMIC DNA]</scope>
    <source>
        <strain evidence="10">DSM 24997</strain>
    </source>
</reference>
<dbReference type="Proteomes" id="UP000032633">
    <property type="component" value="Chromosome"/>
</dbReference>
<dbReference type="GO" id="GO:0055085">
    <property type="term" value="P:transmembrane transport"/>
    <property type="evidence" value="ECO:0007669"/>
    <property type="project" value="InterPro"/>
</dbReference>
<evidence type="ECO:0000256" key="7">
    <source>
        <dbReference type="RuleBase" id="RU363032"/>
    </source>
</evidence>
<dbReference type="AlphaFoldDB" id="A0A0D5NQ70"/>
<dbReference type="CDD" id="cd06261">
    <property type="entry name" value="TM_PBP2"/>
    <property type="match status" value="1"/>
</dbReference>
<comment type="similarity">
    <text evidence="7">Belongs to the binding-protein-dependent transport system permease family.</text>
</comment>
<keyword evidence="5 7" id="KW-1133">Transmembrane helix</keyword>
<evidence type="ECO:0000256" key="3">
    <source>
        <dbReference type="ARBA" id="ARBA00022475"/>
    </source>
</evidence>
<evidence type="ECO:0000256" key="2">
    <source>
        <dbReference type="ARBA" id="ARBA00022448"/>
    </source>
</evidence>
<dbReference type="EMBL" id="CP011058">
    <property type="protein sequence ID" value="AJY77315.1"/>
    <property type="molecule type" value="Genomic_DNA"/>
</dbReference>
<keyword evidence="3" id="KW-1003">Cell membrane</keyword>
<keyword evidence="4 7" id="KW-0812">Transmembrane</keyword>
<dbReference type="KEGG" id="pbj:VN24_25590"/>
<evidence type="ECO:0000256" key="4">
    <source>
        <dbReference type="ARBA" id="ARBA00022692"/>
    </source>
</evidence>
<comment type="subcellular location">
    <subcellularLocation>
        <location evidence="1 7">Cell membrane</location>
        <topology evidence="1 7">Multi-pass membrane protein</topology>
    </subcellularLocation>
</comment>
<proteinExistence type="inferred from homology"/>
<accession>A0A0D5NQ70</accession>
<dbReference type="InterPro" id="IPR035906">
    <property type="entry name" value="MetI-like_sf"/>
</dbReference>
<dbReference type="STRING" id="1126833.VN24_25590"/>
<dbReference type="SUPFAM" id="SSF161098">
    <property type="entry name" value="MetI-like"/>
    <property type="match status" value="1"/>
</dbReference>
<dbReference type="OrthoDB" id="9810086at2"/>
<dbReference type="HOGENOM" id="CLU_016047_1_2_9"/>
<name>A0A0D5NQ70_9BACL</name>
<dbReference type="PANTHER" id="PTHR32243:SF18">
    <property type="entry name" value="INNER MEMBRANE ABC TRANSPORTER PERMEASE PROTEIN YCJP"/>
    <property type="match status" value="1"/>
</dbReference>
<protein>
    <submittedName>
        <fullName evidence="9">Sugar ABC transporter permease</fullName>
    </submittedName>
</protein>
<feature type="transmembrane region" description="Helical" evidence="7">
    <location>
        <begin position="12"/>
        <end position="33"/>
    </location>
</feature>
<sequence>MTALAKRQRTPATAVVMFITALFAAAFLFPYLYLILSSLKRPEEVISSSPTIVPSVFTLDNFRTMFDVLPIVSYFGNSFMTSICSTAISVFLGSMAAYGLSRLHSRLGNLFIMLTLGVRLVPLISVAVPMYRIINRLGLYDTKLALVLVYTSINIPFVIFMMIGFFDGLPKELDESARVDGCGRFGAFMKIILPISLPGLATTAIFGYMLSWNDFLMALMMTSTSAKTVPVGLSEFLTAYNLDLGPMTAAAVTFSLPVMLFSFAIQRYIVSGITMGAVKE</sequence>
<reference evidence="9 10" key="1">
    <citation type="journal article" date="2015" name="J. Biotechnol.">
        <title>Complete genome sequence of Paenibacillus beijingensis 7188(T) (=DSM 24997(T)), a novel rhizobacterium from jujube garden soil.</title>
        <authorList>
            <person name="Kwak Y."/>
            <person name="Shin J.H."/>
        </authorList>
    </citation>
    <scope>NUCLEOTIDE SEQUENCE [LARGE SCALE GENOMIC DNA]</scope>
    <source>
        <strain evidence="9 10">DSM 24997</strain>
    </source>
</reference>
<dbReference type="RefSeq" id="WP_045672740.1">
    <property type="nucleotide sequence ID" value="NZ_CP011058.1"/>
</dbReference>
<dbReference type="Gene3D" id="1.10.3720.10">
    <property type="entry name" value="MetI-like"/>
    <property type="match status" value="1"/>
</dbReference>
<evidence type="ECO:0000313" key="10">
    <source>
        <dbReference type="Proteomes" id="UP000032633"/>
    </source>
</evidence>
<keyword evidence="6 7" id="KW-0472">Membrane</keyword>
<gene>
    <name evidence="9" type="ORF">VN24_25590</name>
</gene>
<organism evidence="9 10">
    <name type="scientific">Paenibacillus beijingensis</name>
    <dbReference type="NCBI Taxonomy" id="1126833"/>
    <lineage>
        <taxon>Bacteria</taxon>
        <taxon>Bacillati</taxon>
        <taxon>Bacillota</taxon>
        <taxon>Bacilli</taxon>
        <taxon>Bacillales</taxon>
        <taxon>Paenibacillaceae</taxon>
        <taxon>Paenibacillus</taxon>
    </lineage>
</organism>
<feature type="transmembrane region" description="Helical" evidence="7">
    <location>
        <begin position="144"/>
        <end position="166"/>
    </location>
</feature>
<keyword evidence="2 7" id="KW-0813">Transport</keyword>
<feature type="transmembrane region" description="Helical" evidence="7">
    <location>
        <begin position="110"/>
        <end position="132"/>
    </location>
</feature>
<dbReference type="InterPro" id="IPR000515">
    <property type="entry name" value="MetI-like"/>
</dbReference>
<feature type="transmembrane region" description="Helical" evidence="7">
    <location>
        <begin position="187"/>
        <end position="210"/>
    </location>
</feature>
<evidence type="ECO:0000256" key="5">
    <source>
        <dbReference type="ARBA" id="ARBA00022989"/>
    </source>
</evidence>
<feature type="transmembrane region" description="Helical" evidence="7">
    <location>
        <begin position="244"/>
        <end position="265"/>
    </location>
</feature>
<dbReference type="GO" id="GO:0005886">
    <property type="term" value="C:plasma membrane"/>
    <property type="evidence" value="ECO:0007669"/>
    <property type="project" value="UniProtKB-SubCell"/>
</dbReference>
<dbReference type="InterPro" id="IPR050901">
    <property type="entry name" value="BP-dep_ABC_trans_perm"/>
</dbReference>
<dbReference type="PANTHER" id="PTHR32243">
    <property type="entry name" value="MALTOSE TRANSPORT SYSTEM PERMEASE-RELATED"/>
    <property type="match status" value="1"/>
</dbReference>